<evidence type="ECO:0008006" key="4">
    <source>
        <dbReference type="Google" id="ProtNLM"/>
    </source>
</evidence>
<evidence type="ECO:0000313" key="3">
    <source>
        <dbReference type="Proteomes" id="UP000249577"/>
    </source>
</evidence>
<dbReference type="InterPro" id="IPR036909">
    <property type="entry name" value="Cyt_c-like_dom_sf"/>
</dbReference>
<sequence length="148" mass="15377">MTAPPAAPAARGRRLGAVIAVAAATILMAAAVAVWPWAKGYALYHGYLSMPATIAGTGVALPASASRCVNCHEGSGGGRIGIAPLDGSTLAIGRRRSGGAMTVYDRESFCRMLRDGVDPSLVTVSRVMPRFALSDADCDALWRWTSGR</sequence>
<dbReference type="EMBL" id="QFPN01000007">
    <property type="protein sequence ID" value="PZQ13586.1"/>
    <property type="molecule type" value="Genomic_DNA"/>
</dbReference>
<feature type="transmembrane region" description="Helical" evidence="1">
    <location>
        <begin position="15"/>
        <end position="38"/>
    </location>
</feature>
<dbReference type="Gene3D" id="1.10.760.10">
    <property type="entry name" value="Cytochrome c-like domain"/>
    <property type="match status" value="1"/>
</dbReference>
<protein>
    <recommendedName>
        <fullName evidence="4">Cytochrome c domain-containing protein</fullName>
    </recommendedName>
</protein>
<evidence type="ECO:0000313" key="2">
    <source>
        <dbReference type="EMBL" id="PZQ13586.1"/>
    </source>
</evidence>
<proteinExistence type="predicted"/>
<name>A0A2W5K8R2_ANCNO</name>
<keyword evidence="1" id="KW-0812">Transmembrane</keyword>
<comment type="caution">
    <text evidence="2">The sequence shown here is derived from an EMBL/GenBank/DDBJ whole genome shotgun (WGS) entry which is preliminary data.</text>
</comment>
<keyword evidence="1" id="KW-0472">Membrane</keyword>
<reference evidence="2 3" key="1">
    <citation type="submission" date="2017-08" db="EMBL/GenBank/DDBJ databases">
        <title>Infants hospitalized years apart are colonized by the same room-sourced microbial strains.</title>
        <authorList>
            <person name="Brooks B."/>
            <person name="Olm M.R."/>
            <person name="Firek B.A."/>
            <person name="Baker R."/>
            <person name="Thomas B.C."/>
            <person name="Morowitz M.J."/>
            <person name="Banfield J.F."/>
        </authorList>
    </citation>
    <scope>NUCLEOTIDE SEQUENCE [LARGE SCALE GENOMIC DNA]</scope>
    <source>
        <strain evidence="2">S2_005_003_R2_43</strain>
    </source>
</reference>
<dbReference type="Proteomes" id="UP000249577">
    <property type="component" value="Unassembled WGS sequence"/>
</dbReference>
<dbReference type="AlphaFoldDB" id="A0A2W5K8R2"/>
<dbReference type="GO" id="GO:0020037">
    <property type="term" value="F:heme binding"/>
    <property type="evidence" value="ECO:0007669"/>
    <property type="project" value="InterPro"/>
</dbReference>
<dbReference type="SUPFAM" id="SSF46626">
    <property type="entry name" value="Cytochrome c"/>
    <property type="match status" value="1"/>
</dbReference>
<dbReference type="GO" id="GO:0009055">
    <property type="term" value="F:electron transfer activity"/>
    <property type="evidence" value="ECO:0007669"/>
    <property type="project" value="InterPro"/>
</dbReference>
<accession>A0A2W5K8R2</accession>
<organism evidence="2 3">
    <name type="scientific">Ancylobacter novellus</name>
    <name type="common">Thiobacillus novellus</name>
    <dbReference type="NCBI Taxonomy" id="921"/>
    <lineage>
        <taxon>Bacteria</taxon>
        <taxon>Pseudomonadati</taxon>
        <taxon>Pseudomonadota</taxon>
        <taxon>Alphaproteobacteria</taxon>
        <taxon>Hyphomicrobiales</taxon>
        <taxon>Xanthobacteraceae</taxon>
        <taxon>Ancylobacter</taxon>
    </lineage>
</organism>
<gene>
    <name evidence="2" type="ORF">DI565_13650</name>
</gene>
<evidence type="ECO:0000256" key="1">
    <source>
        <dbReference type="SAM" id="Phobius"/>
    </source>
</evidence>
<keyword evidence="1" id="KW-1133">Transmembrane helix</keyword>